<dbReference type="RefSeq" id="WP_113671075.1">
    <property type="nucleotide sequence ID" value="NZ_CAJXUH010000011.1"/>
</dbReference>
<dbReference type="KEGG" id="vgu:HYG85_01445"/>
<dbReference type="OrthoDB" id="1654298at2"/>
<dbReference type="InterPro" id="IPR025234">
    <property type="entry name" value="YjzH-like"/>
</dbReference>
<dbReference type="Pfam" id="PF13783">
    <property type="entry name" value="DUF4177"/>
    <property type="match status" value="1"/>
</dbReference>
<proteinExistence type="predicted"/>
<evidence type="ECO:0000313" key="2">
    <source>
        <dbReference type="Proteomes" id="UP000677305"/>
    </source>
</evidence>
<gene>
    <name evidence="1" type="ORF">HYG85_01445</name>
</gene>
<evidence type="ECO:0000313" key="1">
    <source>
        <dbReference type="EMBL" id="QUH31887.1"/>
    </source>
</evidence>
<sequence>MYDYKFIRIDISKWNNNPKEDYREIIRREARDGWELVQIFAPSLAAAGFSKYFEIILKREM</sequence>
<organism evidence="1 2">
    <name type="scientific">Vallitalea guaymasensis</name>
    <dbReference type="NCBI Taxonomy" id="1185412"/>
    <lineage>
        <taxon>Bacteria</taxon>
        <taxon>Bacillati</taxon>
        <taxon>Bacillota</taxon>
        <taxon>Clostridia</taxon>
        <taxon>Lachnospirales</taxon>
        <taxon>Vallitaleaceae</taxon>
        <taxon>Vallitalea</taxon>
    </lineage>
</organism>
<name>A0A8J8MFC8_9FIRM</name>
<reference evidence="1 2" key="1">
    <citation type="submission" date="2020-07" db="EMBL/GenBank/DDBJ databases">
        <title>Vallitalea guaymasensis genome.</title>
        <authorList>
            <person name="Postec A."/>
        </authorList>
    </citation>
    <scope>NUCLEOTIDE SEQUENCE [LARGE SCALE GENOMIC DNA]</scope>
    <source>
        <strain evidence="1 2">Ra1766G1</strain>
    </source>
</reference>
<dbReference type="Proteomes" id="UP000677305">
    <property type="component" value="Chromosome"/>
</dbReference>
<keyword evidence="2" id="KW-1185">Reference proteome</keyword>
<dbReference type="EMBL" id="CP058561">
    <property type="protein sequence ID" value="QUH31887.1"/>
    <property type="molecule type" value="Genomic_DNA"/>
</dbReference>
<protein>
    <submittedName>
        <fullName evidence="1">DUF4177 domain-containing protein</fullName>
    </submittedName>
</protein>
<accession>A0A8J8MFC8</accession>
<dbReference type="AlphaFoldDB" id="A0A8J8MFC8"/>